<dbReference type="AlphaFoldDB" id="A0A919JVH1"/>
<evidence type="ECO:0000259" key="2">
    <source>
        <dbReference type="Pfam" id="PF01266"/>
    </source>
</evidence>
<dbReference type="PANTHER" id="PTHR13847:SF287">
    <property type="entry name" value="FAD-DEPENDENT OXIDOREDUCTASE DOMAIN-CONTAINING PROTEIN 1"/>
    <property type="match status" value="1"/>
</dbReference>
<evidence type="ECO:0000256" key="1">
    <source>
        <dbReference type="ARBA" id="ARBA00023002"/>
    </source>
</evidence>
<protein>
    <submittedName>
        <fullName evidence="3">Glycerol-3-phosphate dehydrogenase</fullName>
    </submittedName>
</protein>
<dbReference type="Gene3D" id="3.50.50.60">
    <property type="entry name" value="FAD/NAD(P)-binding domain"/>
    <property type="match status" value="1"/>
</dbReference>
<dbReference type="GO" id="GO:0016491">
    <property type="term" value="F:oxidoreductase activity"/>
    <property type="evidence" value="ECO:0007669"/>
    <property type="project" value="UniProtKB-KW"/>
</dbReference>
<dbReference type="SUPFAM" id="SSF51905">
    <property type="entry name" value="FAD/NAD(P)-binding domain"/>
    <property type="match status" value="1"/>
</dbReference>
<dbReference type="GO" id="GO:0005737">
    <property type="term" value="C:cytoplasm"/>
    <property type="evidence" value="ECO:0007669"/>
    <property type="project" value="TreeGrafter"/>
</dbReference>
<keyword evidence="4" id="KW-1185">Reference proteome</keyword>
<proteinExistence type="predicted"/>
<dbReference type="RefSeq" id="WP_203780495.1">
    <property type="nucleotide sequence ID" value="NZ_BOMV01000011.1"/>
</dbReference>
<name>A0A919JVH1_9ACTN</name>
<comment type="caution">
    <text evidence="3">The sequence shown here is derived from an EMBL/GenBank/DDBJ whole genome shotgun (WGS) entry which is preliminary data.</text>
</comment>
<evidence type="ECO:0000313" key="3">
    <source>
        <dbReference type="EMBL" id="GIE94172.1"/>
    </source>
</evidence>
<keyword evidence="1" id="KW-0560">Oxidoreductase</keyword>
<dbReference type="PANTHER" id="PTHR13847">
    <property type="entry name" value="SARCOSINE DEHYDROGENASE-RELATED"/>
    <property type="match status" value="1"/>
</dbReference>
<dbReference type="InterPro" id="IPR036188">
    <property type="entry name" value="FAD/NAD-bd_sf"/>
</dbReference>
<gene>
    <name evidence="3" type="ORF">Ari01nite_16370</name>
</gene>
<reference evidence="3" key="1">
    <citation type="submission" date="2021-01" db="EMBL/GenBank/DDBJ databases">
        <title>Whole genome shotgun sequence of Actinoplanes rishiriensis NBRC 108556.</title>
        <authorList>
            <person name="Komaki H."/>
            <person name="Tamura T."/>
        </authorList>
    </citation>
    <scope>NUCLEOTIDE SEQUENCE</scope>
    <source>
        <strain evidence="3">NBRC 108556</strain>
    </source>
</reference>
<accession>A0A919JVH1</accession>
<sequence length="350" mass="36245">MRIEADVAVIGAGIAGVSVAAELAGDHAVVLLEQESQPAYHTTGRSAAMFLESYGGPPVRALTVASRAVFDAAGPLLTPRPLLWVAPPAQFDRLEALAGSALIPVDAAEHCPVLRPGWCAAALLEPGALEIDVLGLHQHYLGSCRRSGAEIFLNAAVRGGRRDGDRWLLDTAAGPVSAAVVVNAAGAWADRVAAALGAPPLGLRPLRRTAAVARATGVDRSWPIVADVGETFYFRPEGAGVLVSPADETPSEPCDARADDLDVALALDRVNRATTLGLRSVQTAWAGLRTFAPDRIPVAGPDPAAPGLWWIAGQGGYGIQIAPELARVTAASVRGEAVPEALSVARFTGR</sequence>
<dbReference type="InterPro" id="IPR006076">
    <property type="entry name" value="FAD-dep_OxRdtase"/>
</dbReference>
<organism evidence="3 4">
    <name type="scientific">Paractinoplanes rishiriensis</name>
    <dbReference type="NCBI Taxonomy" id="1050105"/>
    <lineage>
        <taxon>Bacteria</taxon>
        <taxon>Bacillati</taxon>
        <taxon>Actinomycetota</taxon>
        <taxon>Actinomycetes</taxon>
        <taxon>Micromonosporales</taxon>
        <taxon>Micromonosporaceae</taxon>
        <taxon>Paractinoplanes</taxon>
    </lineage>
</organism>
<dbReference type="EMBL" id="BOMV01000011">
    <property type="protein sequence ID" value="GIE94172.1"/>
    <property type="molecule type" value="Genomic_DNA"/>
</dbReference>
<dbReference type="Gene3D" id="3.30.9.10">
    <property type="entry name" value="D-Amino Acid Oxidase, subunit A, domain 2"/>
    <property type="match status" value="1"/>
</dbReference>
<dbReference type="Proteomes" id="UP000636960">
    <property type="component" value="Unassembled WGS sequence"/>
</dbReference>
<evidence type="ECO:0000313" key="4">
    <source>
        <dbReference type="Proteomes" id="UP000636960"/>
    </source>
</evidence>
<dbReference type="Pfam" id="PF01266">
    <property type="entry name" value="DAO"/>
    <property type="match status" value="1"/>
</dbReference>
<feature type="domain" description="FAD dependent oxidoreductase" evidence="2">
    <location>
        <begin position="6"/>
        <end position="331"/>
    </location>
</feature>